<evidence type="ECO:0000256" key="7">
    <source>
        <dbReference type="PROSITE-ProRule" id="PRU00176"/>
    </source>
</evidence>
<dbReference type="GO" id="GO:0000243">
    <property type="term" value="C:commitment complex"/>
    <property type="evidence" value="ECO:0007669"/>
    <property type="project" value="EnsemblFungi"/>
</dbReference>
<evidence type="ECO:0000256" key="2">
    <source>
        <dbReference type="ARBA" id="ARBA00022664"/>
    </source>
</evidence>
<dbReference type="GO" id="GO:0005686">
    <property type="term" value="C:U2 snRNP"/>
    <property type="evidence" value="ECO:0007669"/>
    <property type="project" value="EnsemblFungi"/>
</dbReference>
<dbReference type="SMART" id="SM00361">
    <property type="entry name" value="RRM_1"/>
    <property type="match status" value="1"/>
</dbReference>
<evidence type="ECO:0000313" key="12">
    <source>
        <dbReference type="Proteomes" id="UP000094385"/>
    </source>
</evidence>
<dbReference type="Proteomes" id="UP000094385">
    <property type="component" value="Unassembled WGS sequence"/>
</dbReference>
<evidence type="ECO:0000256" key="3">
    <source>
        <dbReference type="ARBA" id="ARBA00022737"/>
    </source>
</evidence>
<evidence type="ECO:0000256" key="5">
    <source>
        <dbReference type="ARBA" id="ARBA00023187"/>
    </source>
</evidence>
<dbReference type="GO" id="GO:0045292">
    <property type="term" value="P:mRNA cis splicing, via spliceosome"/>
    <property type="evidence" value="ECO:0007669"/>
    <property type="project" value="EnsemblFungi"/>
</dbReference>
<dbReference type="PROSITE" id="PS50102">
    <property type="entry name" value="RRM"/>
    <property type="match status" value="2"/>
</dbReference>
<evidence type="ECO:0000259" key="10">
    <source>
        <dbReference type="PROSITE" id="PS50102"/>
    </source>
</evidence>
<name>A0A1E3PWF5_LIPST</name>
<dbReference type="SMART" id="SM00360">
    <property type="entry name" value="RRM"/>
    <property type="match status" value="3"/>
</dbReference>
<keyword evidence="3" id="KW-0677">Repeat</keyword>
<dbReference type="SUPFAM" id="SSF54928">
    <property type="entry name" value="RNA-binding domain, RBD"/>
    <property type="match status" value="2"/>
</dbReference>
<dbReference type="AlphaFoldDB" id="A0A1E3PWF5"/>
<dbReference type="GO" id="GO:0089701">
    <property type="term" value="C:U2AF complex"/>
    <property type="evidence" value="ECO:0007669"/>
    <property type="project" value="EnsemblFungi"/>
</dbReference>
<reference evidence="11 12" key="1">
    <citation type="journal article" date="2016" name="Proc. Natl. Acad. Sci. U.S.A.">
        <title>Comparative genomics of biotechnologically important yeasts.</title>
        <authorList>
            <person name="Riley R."/>
            <person name="Haridas S."/>
            <person name="Wolfe K.H."/>
            <person name="Lopes M.R."/>
            <person name="Hittinger C.T."/>
            <person name="Goeker M."/>
            <person name="Salamov A.A."/>
            <person name="Wisecaver J.H."/>
            <person name="Long T.M."/>
            <person name="Calvey C.H."/>
            <person name="Aerts A.L."/>
            <person name="Barry K.W."/>
            <person name="Choi C."/>
            <person name="Clum A."/>
            <person name="Coughlan A.Y."/>
            <person name="Deshpande S."/>
            <person name="Douglass A.P."/>
            <person name="Hanson S.J."/>
            <person name="Klenk H.-P."/>
            <person name="LaButti K.M."/>
            <person name="Lapidus A."/>
            <person name="Lindquist E.A."/>
            <person name="Lipzen A.M."/>
            <person name="Meier-Kolthoff J.P."/>
            <person name="Ohm R.A."/>
            <person name="Otillar R.P."/>
            <person name="Pangilinan J.L."/>
            <person name="Peng Y."/>
            <person name="Rokas A."/>
            <person name="Rosa C.A."/>
            <person name="Scheuner C."/>
            <person name="Sibirny A.A."/>
            <person name="Slot J.C."/>
            <person name="Stielow J.B."/>
            <person name="Sun H."/>
            <person name="Kurtzman C.P."/>
            <person name="Blackwell M."/>
            <person name="Grigoriev I.V."/>
            <person name="Jeffries T.W."/>
        </authorList>
    </citation>
    <scope>NUCLEOTIDE SEQUENCE [LARGE SCALE GENOMIC DNA]</scope>
    <source>
        <strain evidence="11 12">NRRL Y-11557</strain>
    </source>
</reference>
<gene>
    <name evidence="11" type="ORF">LIPSTDRAFT_75387</name>
</gene>
<sequence length="541" mass="62013">MSETGYLEAAREADSERHRERARDRERRERHSEREYREHRSDRGDRGDRGDRDRDRHSDRDRKDRERDRERDRDRDRNRDRDRYRDHRDRDRDRERERERRDRDRERDRHSRIDALEDGRHERGRGSPRRERSPVNLDGIVAITERQRRMTMWDIKPKGYENITSEQAKLSGLFPLPGAPRQMNDAARLQALAQGAEDGENSLLKQLAISANLRPSHSRQSKRALVSNLPHIDNERAFVNFMNDVISAIDRDQADGASENPIVVWQFSTDKRSVLLEFDTTEDATIAVALSGVEFGGYKLKINRPKDYVVPEKMQDTSAYSAGSISPSVPDSPDKISISNIPVYLTEDQILELLKEFGELKGFKLLKDKSTRESKGIAFCEYVDEQITEIACEGLNGMELGDSVLVVRRACIGIQQAVSTGLSSVSSMAELANSTSAHGTTRILQLLNMIVPEDLNDEDEYEDIREDVREECEKFGKVIDLKIPRPTASNKTPLGVGKIFVRFEDGEACTAALKALAGRKFADRTVVTTFFPEENYEVDAF</sequence>
<keyword evidence="2 8" id="KW-0507">mRNA processing</keyword>
<evidence type="ECO:0000256" key="6">
    <source>
        <dbReference type="ARBA" id="ARBA00023242"/>
    </source>
</evidence>
<accession>A0A1E3PWF5</accession>
<keyword evidence="12" id="KW-1185">Reference proteome</keyword>
<dbReference type="Gene3D" id="3.30.70.330">
    <property type="match status" value="3"/>
</dbReference>
<evidence type="ECO:0000256" key="9">
    <source>
        <dbReference type="SAM" id="MobiDB-lite"/>
    </source>
</evidence>
<dbReference type="CDD" id="cd12231">
    <property type="entry name" value="RRM2_U2AF65"/>
    <property type="match status" value="1"/>
</dbReference>
<evidence type="ECO:0000313" key="11">
    <source>
        <dbReference type="EMBL" id="ODQ69755.1"/>
    </source>
</evidence>
<dbReference type="GO" id="GO:0000245">
    <property type="term" value="P:spliceosomal complex assembly"/>
    <property type="evidence" value="ECO:0007669"/>
    <property type="project" value="EnsemblFungi"/>
</dbReference>
<organism evidence="11 12">
    <name type="scientific">Lipomyces starkeyi NRRL Y-11557</name>
    <dbReference type="NCBI Taxonomy" id="675824"/>
    <lineage>
        <taxon>Eukaryota</taxon>
        <taxon>Fungi</taxon>
        <taxon>Dikarya</taxon>
        <taxon>Ascomycota</taxon>
        <taxon>Saccharomycotina</taxon>
        <taxon>Lipomycetes</taxon>
        <taxon>Lipomycetales</taxon>
        <taxon>Lipomycetaceae</taxon>
        <taxon>Lipomyces</taxon>
    </lineage>
</organism>
<dbReference type="InterPro" id="IPR012677">
    <property type="entry name" value="Nucleotide-bd_a/b_plait_sf"/>
</dbReference>
<dbReference type="InterPro" id="IPR003954">
    <property type="entry name" value="RRM_euk-type"/>
</dbReference>
<keyword evidence="4 7" id="KW-0694">RNA-binding</keyword>
<dbReference type="InterPro" id="IPR035979">
    <property type="entry name" value="RBD_domain_sf"/>
</dbReference>
<dbReference type="InterPro" id="IPR000504">
    <property type="entry name" value="RRM_dom"/>
</dbReference>
<evidence type="ECO:0000256" key="8">
    <source>
        <dbReference type="RuleBase" id="RU364135"/>
    </source>
</evidence>
<dbReference type="GO" id="GO:0071004">
    <property type="term" value="C:U2-type prespliceosome"/>
    <property type="evidence" value="ECO:0007669"/>
    <property type="project" value="EnsemblFungi"/>
</dbReference>
<comment type="function">
    <text evidence="8">Necessary for the splicing of pre-mRNA.</text>
</comment>
<dbReference type="STRING" id="675824.A0A1E3PWF5"/>
<protein>
    <recommendedName>
        <fullName evidence="8">Splicing factor U2AF subunit</fullName>
    </recommendedName>
    <alternativeName>
        <fullName evidence="8">U2 snRNP auxiliary factor large subunit</fullName>
    </alternativeName>
</protein>
<comment type="similarity">
    <text evidence="8">Belongs to the splicing factor SR family.</text>
</comment>
<dbReference type="OrthoDB" id="10266058at2759"/>
<feature type="region of interest" description="Disordered" evidence="9">
    <location>
        <begin position="1"/>
        <end position="136"/>
    </location>
</feature>
<keyword evidence="5 8" id="KW-0508">mRNA splicing</keyword>
<evidence type="ECO:0000256" key="4">
    <source>
        <dbReference type="ARBA" id="ARBA00022884"/>
    </source>
</evidence>
<dbReference type="PANTHER" id="PTHR23139">
    <property type="entry name" value="RNA-BINDING PROTEIN"/>
    <property type="match status" value="1"/>
</dbReference>
<dbReference type="NCBIfam" id="TIGR01642">
    <property type="entry name" value="U2AF_lg"/>
    <property type="match status" value="1"/>
</dbReference>
<feature type="compositionally biased region" description="Basic and acidic residues" evidence="9">
    <location>
        <begin position="9"/>
        <end position="133"/>
    </location>
</feature>
<evidence type="ECO:0000256" key="1">
    <source>
        <dbReference type="ARBA" id="ARBA00004123"/>
    </source>
</evidence>
<dbReference type="InterPro" id="IPR006529">
    <property type="entry name" value="U2AF_lg"/>
</dbReference>
<keyword evidence="6 8" id="KW-0539">Nucleus</keyword>
<feature type="domain" description="RRM" evidence="10">
    <location>
        <begin position="448"/>
        <end position="533"/>
    </location>
</feature>
<dbReference type="EMBL" id="KV454302">
    <property type="protein sequence ID" value="ODQ69755.1"/>
    <property type="molecule type" value="Genomic_DNA"/>
</dbReference>
<proteinExistence type="inferred from homology"/>
<dbReference type="FunFam" id="3.30.70.330:FF:000097">
    <property type="entry name" value="U2 snRNP auxiliary factor large subunit"/>
    <property type="match status" value="1"/>
</dbReference>
<comment type="subcellular location">
    <subcellularLocation>
        <location evidence="1 8">Nucleus</location>
    </subcellularLocation>
</comment>
<dbReference type="Pfam" id="PF00076">
    <property type="entry name" value="RRM_1"/>
    <property type="match status" value="2"/>
</dbReference>
<dbReference type="CDD" id="cd12232">
    <property type="entry name" value="RRM3_U2AF65"/>
    <property type="match status" value="1"/>
</dbReference>
<dbReference type="GO" id="GO:0003723">
    <property type="term" value="F:RNA binding"/>
    <property type="evidence" value="ECO:0007669"/>
    <property type="project" value="UniProtKB-UniRule"/>
</dbReference>
<feature type="domain" description="RRM" evidence="10">
    <location>
        <begin position="334"/>
        <end position="412"/>
    </location>
</feature>